<evidence type="ECO:0000313" key="3">
    <source>
        <dbReference type="Proteomes" id="UP000245410"/>
    </source>
</evidence>
<accession>A0A317CXH3</accession>
<organism evidence="2 3">
    <name type="scientific">Micromonospora acroterricola</name>
    <dbReference type="NCBI Taxonomy" id="2202421"/>
    <lineage>
        <taxon>Bacteria</taxon>
        <taxon>Bacillati</taxon>
        <taxon>Actinomycetota</taxon>
        <taxon>Actinomycetes</taxon>
        <taxon>Micromonosporales</taxon>
        <taxon>Micromonosporaceae</taxon>
        <taxon>Micromonospora</taxon>
    </lineage>
</organism>
<comment type="caution">
    <text evidence="2">The sequence shown here is derived from an EMBL/GenBank/DDBJ whole genome shotgun (WGS) entry which is preliminary data.</text>
</comment>
<feature type="transmembrane region" description="Helical" evidence="1">
    <location>
        <begin position="219"/>
        <end position="239"/>
    </location>
</feature>
<feature type="transmembrane region" description="Helical" evidence="1">
    <location>
        <begin position="74"/>
        <end position="97"/>
    </location>
</feature>
<gene>
    <name evidence="2" type="ORF">DKT68_29260</name>
</gene>
<feature type="transmembrane region" description="Helical" evidence="1">
    <location>
        <begin position="151"/>
        <end position="174"/>
    </location>
</feature>
<dbReference type="OrthoDB" id="4320047at2"/>
<feature type="transmembrane region" description="Helical" evidence="1">
    <location>
        <begin position="522"/>
        <end position="544"/>
    </location>
</feature>
<sequence length="747" mass="78906">MGPEHRGEDALELRVHGVSGGTAERMLDHPMAVRVAGDHHAGFYRPRPGTGAAGGATAGVAVEAYRWGTLTAGAAVRTASMLLLLPFMLANLSVWLRPRPAGRVDVLSALCRVLAGTVTAAFVLSVVGVTLDLVGWQCVPYERCRADRAYLSWLSILPMGPRLALLALVPLLMLQVVWRVGAGSARAFEGFGPPPHTGSPGIAQDLASPGFWDDERTPAWLRQIHVAVGAGTVAASLVWGTPHAGGTGWPFLIPPVGLLLCCVVLLCVPVPVAGTLARRVSAPLRVATAGTTAVSLGYAATAGGVSGVSGQLPGYANAIAGLIAAQGVLLLLIAGVTAVDSSMTRRVGRPILRGLGTPVVAATSVTVASAFAATLVFRVADQLDRGTVPGPTRTDAPGVPPLEPAITYWWSALAGLAALMILAAAVGTALIHSRQRRRRIAERVVAVDYPDVPPQAAPRLAAVRQAIARSHVTEELGPVLIAFFLIAALGLATITLDVLGLGPSRFTAELGAQRAEGDLVTAYVTDGGIWIISLLVIGFLLLAYRSYRSADTRRAVAALFDLGDFWPRTVHPFAPPCYAARAVPELTRRVSGLAGRNRVVISGHSHGSVLAVAMILQLPPQVRDRVALLTHGSPLGRIYAHLYPAYLGESTMCEVGDRLGWRWRNLWRETDPVGGPIFDPRGAGPPCRAAAGRVDIRLPDPVGVLIDPADTVPPPLERHQPYQTQPAYQRVVRELIDRVSRDDVSRE</sequence>
<feature type="transmembrane region" description="Helical" evidence="1">
    <location>
        <begin position="351"/>
        <end position="377"/>
    </location>
</feature>
<reference evidence="2 3" key="1">
    <citation type="submission" date="2018-05" db="EMBL/GenBank/DDBJ databases">
        <title>Micromonospora atacamensis sp. nov., a novel actinobacteria isolated from high altitude Atacama Desert soil.</title>
        <authorList>
            <person name="Carro L."/>
            <person name="Golinska P."/>
            <person name="Klenk H.-P."/>
            <person name="Goodfellow M."/>
        </authorList>
    </citation>
    <scope>NUCLEOTIDE SEQUENCE [LARGE SCALE GENOMIC DNA]</scope>
    <source>
        <strain evidence="2 3">5R2A7</strain>
    </source>
</reference>
<evidence type="ECO:0000313" key="2">
    <source>
        <dbReference type="EMBL" id="PWR04955.1"/>
    </source>
</evidence>
<evidence type="ECO:0008006" key="4">
    <source>
        <dbReference type="Google" id="ProtNLM"/>
    </source>
</evidence>
<feature type="transmembrane region" description="Helical" evidence="1">
    <location>
        <begin position="251"/>
        <end position="274"/>
    </location>
</feature>
<keyword evidence="1" id="KW-1133">Transmembrane helix</keyword>
<protein>
    <recommendedName>
        <fullName evidence="4">Integral membrane protein</fullName>
    </recommendedName>
</protein>
<feature type="transmembrane region" description="Helical" evidence="1">
    <location>
        <begin position="479"/>
        <end position="502"/>
    </location>
</feature>
<dbReference type="SUPFAM" id="SSF53474">
    <property type="entry name" value="alpha/beta-Hydrolases"/>
    <property type="match status" value="1"/>
</dbReference>
<evidence type="ECO:0000256" key="1">
    <source>
        <dbReference type="SAM" id="Phobius"/>
    </source>
</evidence>
<feature type="transmembrane region" description="Helical" evidence="1">
    <location>
        <begin position="286"/>
        <end position="309"/>
    </location>
</feature>
<dbReference type="EMBL" id="QGKR01000350">
    <property type="protein sequence ID" value="PWR04955.1"/>
    <property type="molecule type" value="Genomic_DNA"/>
</dbReference>
<keyword evidence="1" id="KW-0472">Membrane</keyword>
<feature type="transmembrane region" description="Helical" evidence="1">
    <location>
        <begin position="408"/>
        <end position="431"/>
    </location>
</feature>
<feature type="transmembrane region" description="Helical" evidence="1">
    <location>
        <begin position="315"/>
        <end position="339"/>
    </location>
</feature>
<feature type="transmembrane region" description="Helical" evidence="1">
    <location>
        <begin position="109"/>
        <end position="131"/>
    </location>
</feature>
<dbReference type="AlphaFoldDB" id="A0A317CXH3"/>
<keyword evidence="3" id="KW-1185">Reference proteome</keyword>
<dbReference type="InterPro" id="IPR029058">
    <property type="entry name" value="AB_hydrolase_fold"/>
</dbReference>
<dbReference type="Proteomes" id="UP000245410">
    <property type="component" value="Unassembled WGS sequence"/>
</dbReference>
<proteinExistence type="predicted"/>
<name>A0A317CXH3_9ACTN</name>
<keyword evidence="1" id="KW-0812">Transmembrane</keyword>